<dbReference type="InterPro" id="IPR013096">
    <property type="entry name" value="Cupin_2"/>
</dbReference>
<feature type="domain" description="Cupin type-2" evidence="3">
    <location>
        <begin position="275"/>
        <end position="341"/>
    </location>
</feature>
<accession>A0ABY6YYQ1</accession>
<keyword evidence="5" id="KW-1185">Reference proteome</keyword>
<protein>
    <submittedName>
        <fullName evidence="4">Cupin domain-containing protein</fullName>
    </submittedName>
</protein>
<reference evidence="4" key="1">
    <citation type="submission" date="2022-08" db="EMBL/GenBank/DDBJ databases">
        <title>Alicyclobacillus dauci DSM2870, complete genome.</title>
        <authorList>
            <person name="Wang Q."/>
            <person name="Cai R."/>
            <person name="Wang Z."/>
        </authorList>
    </citation>
    <scope>NUCLEOTIDE SEQUENCE</scope>
    <source>
        <strain evidence="4">DSM 28700</strain>
    </source>
</reference>
<proteinExistence type="predicted"/>
<dbReference type="InterPro" id="IPR047183">
    <property type="entry name" value="GDO-like"/>
</dbReference>
<evidence type="ECO:0000313" key="5">
    <source>
        <dbReference type="Proteomes" id="UP001164803"/>
    </source>
</evidence>
<name>A0ABY6YYQ1_9BACL</name>
<dbReference type="EMBL" id="CP104064">
    <property type="protein sequence ID" value="WAH35635.1"/>
    <property type="molecule type" value="Genomic_DNA"/>
</dbReference>
<evidence type="ECO:0000313" key="4">
    <source>
        <dbReference type="EMBL" id="WAH35635.1"/>
    </source>
</evidence>
<organism evidence="4 5">
    <name type="scientific">Alicyclobacillus dauci</name>
    <dbReference type="NCBI Taxonomy" id="1475485"/>
    <lineage>
        <taxon>Bacteria</taxon>
        <taxon>Bacillati</taxon>
        <taxon>Bacillota</taxon>
        <taxon>Bacilli</taxon>
        <taxon>Bacillales</taxon>
        <taxon>Alicyclobacillaceae</taxon>
        <taxon>Alicyclobacillus</taxon>
    </lineage>
</organism>
<dbReference type="InterPro" id="IPR011051">
    <property type="entry name" value="RmlC_Cupin_sf"/>
</dbReference>
<sequence length="378" mass="43185">MASCQVKGDLMMTHEEHMADYYRRLESSHLGPLWDSLQTIMTKQPKPRAIPYLWDWKSVYDFVMESGQLVTPERGGERRVVFFRNPGLENLEPWGWGSLTHTLYAGIQLLLPGEKAPSHRHNQNAIRFIVQGSGAYTVVEGERVYMEEGDFLITPSGLWHDHVHEGDEPMLWLDCLDIPLVYELGVTFFENHPEFNQPVTLPDNYSTERFVGAGLRPIQDRNNRYAPQAIYKFKETRRALDRLSNLSPDPFDGYAVEYVNPTTGAAAGHTIGAMMQKLPPRFHTDAHRHVHGAIYHVFKGEGSSVINGVQFNWKQGDTFVIPNWAWHEHINTGHDDAYLFSTNDLPVMEALHLDKSEAYPEQHQAVVGTFKDDRITTS</sequence>
<dbReference type="PANTHER" id="PTHR41517:SF1">
    <property type="entry name" value="CUPIN"/>
    <property type="match status" value="1"/>
</dbReference>
<evidence type="ECO:0000259" key="3">
    <source>
        <dbReference type="Pfam" id="PF07883"/>
    </source>
</evidence>
<feature type="domain" description="Cupin type-2" evidence="3">
    <location>
        <begin position="107"/>
        <end position="174"/>
    </location>
</feature>
<keyword evidence="1" id="KW-0223">Dioxygenase</keyword>
<dbReference type="Gene3D" id="2.60.120.10">
    <property type="entry name" value="Jelly Rolls"/>
    <property type="match status" value="1"/>
</dbReference>
<dbReference type="RefSeq" id="WP_268042918.1">
    <property type="nucleotide sequence ID" value="NZ_CP104064.1"/>
</dbReference>
<dbReference type="SUPFAM" id="SSF51182">
    <property type="entry name" value="RmlC-like cupins"/>
    <property type="match status" value="1"/>
</dbReference>
<gene>
    <name evidence="4" type="ORF">NZD86_15310</name>
</gene>
<dbReference type="Pfam" id="PF07883">
    <property type="entry name" value="Cupin_2"/>
    <property type="match status" value="2"/>
</dbReference>
<dbReference type="PANTHER" id="PTHR41517">
    <property type="entry name" value="1,2-DIOXYGENASE PROTEIN-RELATED"/>
    <property type="match status" value="1"/>
</dbReference>
<evidence type="ECO:0000256" key="2">
    <source>
        <dbReference type="ARBA" id="ARBA00023002"/>
    </source>
</evidence>
<dbReference type="CDD" id="cd06992">
    <property type="entry name" value="cupin_GDO-like_C"/>
    <property type="match status" value="1"/>
</dbReference>
<dbReference type="Proteomes" id="UP001164803">
    <property type="component" value="Chromosome"/>
</dbReference>
<dbReference type="CDD" id="cd02216">
    <property type="entry name" value="cupin_GDO-like_N"/>
    <property type="match status" value="1"/>
</dbReference>
<evidence type="ECO:0000256" key="1">
    <source>
        <dbReference type="ARBA" id="ARBA00022964"/>
    </source>
</evidence>
<keyword evidence="2" id="KW-0560">Oxidoreductase</keyword>
<dbReference type="InterPro" id="IPR014710">
    <property type="entry name" value="RmlC-like_jellyroll"/>
</dbReference>